<dbReference type="GO" id="GO:0000156">
    <property type="term" value="F:phosphorelay response regulator activity"/>
    <property type="evidence" value="ECO:0007669"/>
    <property type="project" value="TreeGrafter"/>
</dbReference>
<evidence type="ECO:0000256" key="1">
    <source>
        <dbReference type="ARBA" id="ARBA00018672"/>
    </source>
</evidence>
<protein>
    <recommendedName>
        <fullName evidence="1">Stage 0 sporulation protein A homolog</fullName>
    </recommendedName>
</protein>
<reference evidence="8 9" key="2">
    <citation type="journal article" date="2012" name="PLoS ONE">
        <title>An ancient pathway combining carbon dioxide fixation with the generation and utilization of a sodium ion gradient for ATP synthesis.</title>
        <authorList>
            <person name="Poehlein A."/>
            <person name="Schmidt S."/>
            <person name="Kaster A.K."/>
            <person name="Goenrich M."/>
            <person name="Vollmers J."/>
            <person name="Thurmer A."/>
            <person name="Bertsch J."/>
            <person name="Schuchmann K."/>
            <person name="Voigt B."/>
            <person name="Hecker M."/>
            <person name="Daniel R."/>
            <person name="Thauer R.K."/>
            <person name="Gottschalk G."/>
            <person name="Muller V."/>
        </authorList>
    </citation>
    <scope>NUCLEOTIDE SEQUENCE [LARGE SCALE GENOMIC DNA]</scope>
    <source>
        <strain evidence="9">ATCC 29683 / DSM 1030 / JCM 2381 / KCTC 1655 / WB1</strain>
    </source>
</reference>
<evidence type="ECO:0000313" key="9">
    <source>
        <dbReference type="Proteomes" id="UP000007177"/>
    </source>
</evidence>
<dbReference type="RefSeq" id="WP_014357501.1">
    <property type="nucleotide sequence ID" value="NC_016894.1"/>
</dbReference>
<evidence type="ECO:0000256" key="4">
    <source>
        <dbReference type="ARBA" id="ARBA00023163"/>
    </source>
</evidence>
<comment type="function">
    <text evidence="5">May play the central regulatory role in sporulation. It may be an element of the effector pathway responsible for the activation of sporulation genes in response to nutritional stress. Spo0A may act in concert with spo0H (a sigma factor) to control the expression of some genes that are critical to the sporulation process.</text>
</comment>
<dbReference type="PANTHER" id="PTHR48111:SF2">
    <property type="entry name" value="RESPONSE REGULATOR SAER"/>
    <property type="match status" value="1"/>
</dbReference>
<dbReference type="STRING" id="931626.Awo_c31770"/>
<keyword evidence="6" id="KW-0597">Phosphoprotein</keyword>
<evidence type="ECO:0000259" key="7">
    <source>
        <dbReference type="PROSITE" id="PS50110"/>
    </source>
</evidence>
<dbReference type="eggNOG" id="COG0745">
    <property type="taxonomic scope" value="Bacteria"/>
</dbReference>
<dbReference type="SMART" id="SM00448">
    <property type="entry name" value="REC"/>
    <property type="match status" value="1"/>
</dbReference>
<dbReference type="HOGENOM" id="CLU_000445_69_9_9"/>
<gene>
    <name evidence="8" type="ordered locus">Awo_c31770</name>
</gene>
<dbReference type="Pfam" id="PF00072">
    <property type="entry name" value="Response_reg"/>
    <property type="match status" value="1"/>
</dbReference>
<dbReference type="GO" id="GO:0006355">
    <property type="term" value="P:regulation of DNA-templated transcription"/>
    <property type="evidence" value="ECO:0007669"/>
    <property type="project" value="TreeGrafter"/>
</dbReference>
<dbReference type="Gene3D" id="3.40.50.2300">
    <property type="match status" value="1"/>
</dbReference>
<dbReference type="CDD" id="cd17574">
    <property type="entry name" value="REC_OmpR"/>
    <property type="match status" value="1"/>
</dbReference>
<name>H6LJH7_ACEWD</name>
<dbReference type="InterPro" id="IPR001789">
    <property type="entry name" value="Sig_transdc_resp-reg_receiver"/>
</dbReference>
<dbReference type="InterPro" id="IPR011006">
    <property type="entry name" value="CheY-like_superfamily"/>
</dbReference>
<keyword evidence="9" id="KW-1185">Reference proteome</keyword>
<dbReference type="PROSITE" id="PS50110">
    <property type="entry name" value="RESPONSE_REGULATORY"/>
    <property type="match status" value="1"/>
</dbReference>
<proteinExistence type="predicted"/>
<feature type="domain" description="Response regulatory" evidence="7">
    <location>
        <begin position="3"/>
        <end position="106"/>
    </location>
</feature>
<sequence length="106" mass="12204">MTNILVLEDDNEINQLLCDILSENQYHCVSEYSGKHAYETLRNKSFDMILLDLMLPELPGEELLVNLRRFSKVPVIIISAKDEMSVKVDMLRAGADDYIIKPFDNK</sequence>
<dbReference type="SUPFAM" id="SSF52172">
    <property type="entry name" value="CheY-like"/>
    <property type="match status" value="1"/>
</dbReference>
<feature type="modified residue" description="4-aspartylphosphate" evidence="6">
    <location>
        <position position="52"/>
    </location>
</feature>
<keyword evidence="4" id="KW-0804">Transcription</keyword>
<dbReference type="GO" id="GO:0032993">
    <property type="term" value="C:protein-DNA complex"/>
    <property type="evidence" value="ECO:0007669"/>
    <property type="project" value="TreeGrafter"/>
</dbReference>
<evidence type="ECO:0000256" key="2">
    <source>
        <dbReference type="ARBA" id="ARBA00023015"/>
    </source>
</evidence>
<keyword evidence="2" id="KW-0805">Transcription regulation</keyword>
<evidence type="ECO:0000256" key="6">
    <source>
        <dbReference type="PROSITE-ProRule" id="PRU00169"/>
    </source>
</evidence>
<dbReference type="PANTHER" id="PTHR48111">
    <property type="entry name" value="REGULATOR OF RPOS"/>
    <property type="match status" value="1"/>
</dbReference>
<evidence type="ECO:0000256" key="3">
    <source>
        <dbReference type="ARBA" id="ARBA00023125"/>
    </source>
</evidence>
<dbReference type="GO" id="GO:0005829">
    <property type="term" value="C:cytosol"/>
    <property type="evidence" value="ECO:0007669"/>
    <property type="project" value="TreeGrafter"/>
</dbReference>
<dbReference type="EMBL" id="CP002987">
    <property type="protein sequence ID" value="AFA49905.1"/>
    <property type="molecule type" value="Genomic_DNA"/>
</dbReference>
<dbReference type="AlphaFoldDB" id="H6LJH7"/>
<evidence type="ECO:0000313" key="8">
    <source>
        <dbReference type="EMBL" id="AFA49905.1"/>
    </source>
</evidence>
<dbReference type="InterPro" id="IPR039420">
    <property type="entry name" value="WalR-like"/>
</dbReference>
<evidence type="ECO:0000256" key="5">
    <source>
        <dbReference type="ARBA" id="ARBA00024867"/>
    </source>
</evidence>
<dbReference type="Proteomes" id="UP000007177">
    <property type="component" value="Chromosome"/>
</dbReference>
<accession>H6LJH7</accession>
<keyword evidence="3 8" id="KW-0238">DNA-binding</keyword>
<dbReference type="GO" id="GO:0000976">
    <property type="term" value="F:transcription cis-regulatory region binding"/>
    <property type="evidence" value="ECO:0007669"/>
    <property type="project" value="TreeGrafter"/>
</dbReference>
<organism evidence="8 9">
    <name type="scientific">Acetobacterium woodii (strain ATCC 29683 / DSM 1030 / JCM 2381 / KCTC 1655 / WB1)</name>
    <dbReference type="NCBI Taxonomy" id="931626"/>
    <lineage>
        <taxon>Bacteria</taxon>
        <taxon>Bacillati</taxon>
        <taxon>Bacillota</taxon>
        <taxon>Clostridia</taxon>
        <taxon>Eubacteriales</taxon>
        <taxon>Eubacteriaceae</taxon>
        <taxon>Acetobacterium</taxon>
    </lineage>
</organism>
<reference evidence="9" key="1">
    <citation type="submission" date="2011-07" db="EMBL/GenBank/DDBJ databases">
        <title>Complete genome sequence of Acetobacterium woodii.</title>
        <authorList>
            <person name="Poehlein A."/>
            <person name="Schmidt S."/>
            <person name="Kaster A.-K."/>
            <person name="Goenrich M."/>
            <person name="Vollmers J."/>
            <person name="Thuermer A."/>
            <person name="Gottschalk G."/>
            <person name="Thauer R.K."/>
            <person name="Daniel R."/>
            <person name="Mueller V."/>
        </authorList>
    </citation>
    <scope>NUCLEOTIDE SEQUENCE [LARGE SCALE GENOMIC DNA]</scope>
    <source>
        <strain evidence="9">ATCC 29683 / DSM 1030 / JCM 2381 / KCTC 1655 / WB1</strain>
    </source>
</reference>
<dbReference type="KEGG" id="awo:Awo_c31770"/>